<protein>
    <submittedName>
        <fullName evidence="1">Uncharacterized protein</fullName>
    </submittedName>
</protein>
<comment type="caution">
    <text evidence="1">The sequence shown here is derived from an EMBL/GenBank/DDBJ whole genome shotgun (WGS) entry which is preliminary data.</text>
</comment>
<accession>A0A6S7HVP9</accession>
<organism evidence="1 2">
    <name type="scientific">Paramuricea clavata</name>
    <name type="common">Red gorgonian</name>
    <name type="synonym">Violescent sea-whip</name>
    <dbReference type="NCBI Taxonomy" id="317549"/>
    <lineage>
        <taxon>Eukaryota</taxon>
        <taxon>Metazoa</taxon>
        <taxon>Cnidaria</taxon>
        <taxon>Anthozoa</taxon>
        <taxon>Octocorallia</taxon>
        <taxon>Malacalcyonacea</taxon>
        <taxon>Plexauridae</taxon>
        <taxon>Paramuricea</taxon>
    </lineage>
</organism>
<evidence type="ECO:0000313" key="1">
    <source>
        <dbReference type="EMBL" id="CAB3997287.1"/>
    </source>
</evidence>
<sequence>NIFFISGARNLLRAQKIKLLVCIFGKQLEKRITLYYLTVMLNSLRGNHNL</sequence>
<evidence type="ECO:0000313" key="2">
    <source>
        <dbReference type="Proteomes" id="UP001152795"/>
    </source>
</evidence>
<name>A0A6S7HVP9_PARCT</name>
<gene>
    <name evidence="1" type="ORF">PACLA_8A013068</name>
</gene>
<reference evidence="1" key="1">
    <citation type="submission" date="2020-04" db="EMBL/GenBank/DDBJ databases">
        <authorList>
            <person name="Alioto T."/>
            <person name="Alioto T."/>
            <person name="Gomez Garrido J."/>
        </authorList>
    </citation>
    <scope>NUCLEOTIDE SEQUENCE</scope>
    <source>
        <strain evidence="1">A484AB</strain>
    </source>
</reference>
<feature type="non-terminal residue" evidence="1">
    <location>
        <position position="50"/>
    </location>
</feature>
<dbReference type="Proteomes" id="UP001152795">
    <property type="component" value="Unassembled WGS sequence"/>
</dbReference>
<proteinExistence type="predicted"/>
<dbReference type="EMBL" id="CACRXK020003065">
    <property type="protein sequence ID" value="CAB3997287.1"/>
    <property type="molecule type" value="Genomic_DNA"/>
</dbReference>
<dbReference type="AlphaFoldDB" id="A0A6S7HVP9"/>
<feature type="non-terminal residue" evidence="1">
    <location>
        <position position="1"/>
    </location>
</feature>
<keyword evidence="2" id="KW-1185">Reference proteome</keyword>